<protein>
    <submittedName>
        <fullName evidence="7">TetR/AcrR family transcriptional regulator</fullName>
    </submittedName>
</protein>
<reference evidence="7 8" key="1">
    <citation type="submission" date="2019-03" db="EMBL/GenBank/DDBJ databases">
        <title>Draft genome sequences of novel Actinobacteria.</title>
        <authorList>
            <person name="Sahin N."/>
            <person name="Ay H."/>
            <person name="Saygin H."/>
        </authorList>
    </citation>
    <scope>NUCLEOTIDE SEQUENCE [LARGE SCALE GENOMIC DNA]</scope>
    <source>
        <strain evidence="7 8">DSM 41900</strain>
    </source>
</reference>
<evidence type="ECO:0000259" key="6">
    <source>
        <dbReference type="PROSITE" id="PS50977"/>
    </source>
</evidence>
<keyword evidence="3" id="KW-0804">Transcription</keyword>
<organism evidence="7 8">
    <name type="scientific">Streptomyces hainanensis</name>
    <dbReference type="NCBI Taxonomy" id="402648"/>
    <lineage>
        <taxon>Bacteria</taxon>
        <taxon>Bacillati</taxon>
        <taxon>Actinomycetota</taxon>
        <taxon>Actinomycetes</taxon>
        <taxon>Kitasatosporales</taxon>
        <taxon>Streptomycetaceae</taxon>
        <taxon>Streptomyces</taxon>
    </lineage>
</organism>
<feature type="DNA-binding region" description="H-T-H motif" evidence="4">
    <location>
        <begin position="42"/>
        <end position="61"/>
    </location>
</feature>
<dbReference type="Pfam" id="PF14246">
    <property type="entry name" value="TetR_C_7"/>
    <property type="match status" value="1"/>
</dbReference>
<dbReference type="InterPro" id="IPR009057">
    <property type="entry name" value="Homeodomain-like_sf"/>
</dbReference>
<dbReference type="EMBL" id="SMKI01000182">
    <property type="protein sequence ID" value="TDC73800.1"/>
    <property type="molecule type" value="Genomic_DNA"/>
</dbReference>
<evidence type="ECO:0000256" key="5">
    <source>
        <dbReference type="SAM" id="MobiDB-lite"/>
    </source>
</evidence>
<dbReference type="InterPro" id="IPR001647">
    <property type="entry name" value="HTH_TetR"/>
</dbReference>
<evidence type="ECO:0000313" key="7">
    <source>
        <dbReference type="EMBL" id="TDC73800.1"/>
    </source>
</evidence>
<dbReference type="PANTHER" id="PTHR30055">
    <property type="entry name" value="HTH-TYPE TRANSCRIPTIONAL REGULATOR RUTR"/>
    <property type="match status" value="1"/>
</dbReference>
<keyword evidence="1" id="KW-0805">Transcription regulation</keyword>
<dbReference type="GO" id="GO:0003700">
    <property type="term" value="F:DNA-binding transcription factor activity"/>
    <property type="evidence" value="ECO:0007669"/>
    <property type="project" value="TreeGrafter"/>
</dbReference>
<dbReference type="PROSITE" id="PS50977">
    <property type="entry name" value="HTH_TETR_2"/>
    <property type="match status" value="1"/>
</dbReference>
<dbReference type="SUPFAM" id="SSF46689">
    <property type="entry name" value="Homeodomain-like"/>
    <property type="match status" value="1"/>
</dbReference>
<dbReference type="PRINTS" id="PR00455">
    <property type="entry name" value="HTHTETR"/>
</dbReference>
<evidence type="ECO:0000256" key="4">
    <source>
        <dbReference type="PROSITE-ProRule" id="PRU00335"/>
    </source>
</evidence>
<evidence type="ECO:0000256" key="1">
    <source>
        <dbReference type="ARBA" id="ARBA00023015"/>
    </source>
</evidence>
<dbReference type="PROSITE" id="PS01081">
    <property type="entry name" value="HTH_TETR_1"/>
    <property type="match status" value="1"/>
</dbReference>
<dbReference type="GO" id="GO:0000976">
    <property type="term" value="F:transcription cis-regulatory region binding"/>
    <property type="evidence" value="ECO:0007669"/>
    <property type="project" value="TreeGrafter"/>
</dbReference>
<dbReference type="InterPro" id="IPR050109">
    <property type="entry name" value="HTH-type_TetR-like_transc_reg"/>
</dbReference>
<name>A0A4R4T9L4_9ACTN</name>
<evidence type="ECO:0000256" key="3">
    <source>
        <dbReference type="ARBA" id="ARBA00023163"/>
    </source>
</evidence>
<gene>
    <name evidence="7" type="ORF">E1283_18045</name>
</gene>
<dbReference type="InterPro" id="IPR023772">
    <property type="entry name" value="DNA-bd_HTH_TetR-type_CS"/>
</dbReference>
<dbReference type="OrthoDB" id="7186128at2"/>
<accession>A0A4R4T9L4</accession>
<keyword evidence="2 4" id="KW-0238">DNA-binding</keyword>
<evidence type="ECO:0000256" key="2">
    <source>
        <dbReference type="ARBA" id="ARBA00023125"/>
    </source>
</evidence>
<dbReference type="Proteomes" id="UP000295345">
    <property type="component" value="Unassembled WGS sequence"/>
</dbReference>
<feature type="region of interest" description="Disordered" evidence="5">
    <location>
        <begin position="1"/>
        <end position="20"/>
    </location>
</feature>
<dbReference type="InterPro" id="IPR039536">
    <property type="entry name" value="TetR_C_Proteobacteria"/>
</dbReference>
<sequence length="234" mass="24747">MSGAAAAGGGAPSRSAGRPEKRRLITAAARRVFGAEGYARASVDDIAAEAGVSKRTVYNHFGDKESLFLAVALEGAHEVTATIARLLEKHLRKVVDVRDDLTAFALDRVAAVGEFPDHFALVRAIEAEAPRMPGPVLAAWIEAGPQTGHLRLAPYLAAMADRGLLTLDDAAGTESPAERAADHFNLLTVVNVNQRTFYGAVPLPGERVTELVVDGVRAFLRLYGAPPEPAVGHP</sequence>
<dbReference type="Gene3D" id="1.10.357.10">
    <property type="entry name" value="Tetracycline Repressor, domain 2"/>
    <property type="match status" value="1"/>
</dbReference>
<dbReference type="Pfam" id="PF00440">
    <property type="entry name" value="TetR_N"/>
    <property type="match status" value="1"/>
</dbReference>
<evidence type="ECO:0000313" key="8">
    <source>
        <dbReference type="Proteomes" id="UP000295345"/>
    </source>
</evidence>
<dbReference type="AlphaFoldDB" id="A0A4R4T9L4"/>
<keyword evidence="8" id="KW-1185">Reference proteome</keyword>
<feature type="compositionally biased region" description="Gly residues" evidence="5">
    <location>
        <begin position="1"/>
        <end position="11"/>
    </location>
</feature>
<dbReference type="FunFam" id="1.10.10.60:FF:000141">
    <property type="entry name" value="TetR family transcriptional regulator"/>
    <property type="match status" value="1"/>
</dbReference>
<dbReference type="GO" id="GO:0045892">
    <property type="term" value="P:negative regulation of DNA-templated transcription"/>
    <property type="evidence" value="ECO:0007669"/>
    <property type="project" value="UniProtKB-ARBA"/>
</dbReference>
<comment type="caution">
    <text evidence="7">The sequence shown here is derived from an EMBL/GenBank/DDBJ whole genome shotgun (WGS) entry which is preliminary data.</text>
</comment>
<feature type="domain" description="HTH tetR-type" evidence="6">
    <location>
        <begin position="19"/>
        <end position="79"/>
    </location>
</feature>
<dbReference type="PANTHER" id="PTHR30055:SF146">
    <property type="entry name" value="HTH-TYPE TRANSCRIPTIONAL DUAL REGULATOR CECR"/>
    <property type="match status" value="1"/>
</dbReference>
<proteinExistence type="predicted"/>